<evidence type="ECO:0000313" key="9">
    <source>
        <dbReference type="EMBL" id="AFZ14786.1"/>
    </source>
</evidence>
<dbReference type="PATRIC" id="fig|1173022.3.peg.4296"/>
<dbReference type="Pfam" id="PF02518">
    <property type="entry name" value="HATPase_c"/>
    <property type="match status" value="1"/>
</dbReference>
<dbReference type="KEGG" id="cep:Cri9333_3979"/>
<dbReference type="InterPro" id="IPR004358">
    <property type="entry name" value="Sig_transdc_His_kin-like_C"/>
</dbReference>
<dbReference type="SUPFAM" id="SSF55785">
    <property type="entry name" value="PYP-like sensor domain (PAS domain)"/>
    <property type="match status" value="1"/>
</dbReference>
<evidence type="ECO:0000256" key="7">
    <source>
        <dbReference type="ARBA" id="ARBA00023136"/>
    </source>
</evidence>
<dbReference type="SUPFAM" id="SSF47384">
    <property type="entry name" value="Homodimeric domain of signal transducing histidine kinase"/>
    <property type="match status" value="1"/>
</dbReference>
<dbReference type="InterPro" id="IPR050351">
    <property type="entry name" value="BphY/WalK/GraS-like"/>
</dbReference>
<dbReference type="PRINTS" id="PR00344">
    <property type="entry name" value="BCTRLSENSOR"/>
</dbReference>
<evidence type="ECO:0000256" key="1">
    <source>
        <dbReference type="ARBA" id="ARBA00000085"/>
    </source>
</evidence>
<dbReference type="OrthoDB" id="9773956at2"/>
<dbReference type="InterPro" id="IPR003594">
    <property type="entry name" value="HATPase_dom"/>
</dbReference>
<dbReference type="Proteomes" id="UP000010472">
    <property type="component" value="Chromosome"/>
</dbReference>
<dbReference type="CDD" id="cd00082">
    <property type="entry name" value="HisKA"/>
    <property type="match status" value="1"/>
</dbReference>
<keyword evidence="3" id="KW-0597">Phosphoprotein</keyword>
<dbReference type="SMART" id="SM00091">
    <property type="entry name" value="PAS"/>
    <property type="match status" value="1"/>
</dbReference>
<dbReference type="InterPro" id="IPR003661">
    <property type="entry name" value="HisK_dim/P_dom"/>
</dbReference>
<dbReference type="RefSeq" id="WP_015204886.1">
    <property type="nucleotide sequence ID" value="NC_019753.1"/>
</dbReference>
<keyword evidence="6" id="KW-0902">Two-component regulatory system</keyword>
<keyword evidence="4" id="KW-0808">Transferase</keyword>
<dbReference type="Gene3D" id="3.30.450.20">
    <property type="entry name" value="PAS domain"/>
    <property type="match status" value="1"/>
</dbReference>
<evidence type="ECO:0000259" key="8">
    <source>
        <dbReference type="PROSITE" id="PS50109"/>
    </source>
</evidence>
<dbReference type="HOGENOM" id="CLU_000445_89_2_3"/>
<dbReference type="InterPro" id="IPR035965">
    <property type="entry name" value="PAS-like_dom_sf"/>
</dbReference>
<dbReference type="PROSITE" id="PS50109">
    <property type="entry name" value="HIS_KIN"/>
    <property type="match status" value="1"/>
</dbReference>
<dbReference type="AlphaFoldDB" id="K9W3K5"/>
<proteinExistence type="predicted"/>
<dbReference type="PANTHER" id="PTHR45453">
    <property type="entry name" value="PHOSPHATE REGULON SENSOR PROTEIN PHOR"/>
    <property type="match status" value="1"/>
</dbReference>
<comment type="catalytic activity">
    <reaction evidence="1">
        <text>ATP + protein L-histidine = ADP + protein N-phospho-L-histidine.</text>
        <dbReference type="EC" id="2.7.13.3"/>
    </reaction>
</comment>
<gene>
    <name evidence="9" type="ORF">Cri9333_3979</name>
</gene>
<feature type="domain" description="Histidine kinase" evidence="8">
    <location>
        <begin position="214"/>
        <end position="446"/>
    </location>
</feature>
<dbReference type="Gene3D" id="3.30.565.10">
    <property type="entry name" value="Histidine kinase-like ATPase, C-terminal domain"/>
    <property type="match status" value="1"/>
</dbReference>
<sequence>MTVIAFLLGLAIGIGLWFWRQTVWHRQMQQMLDLLETGGAEGTSLPIASRLRMGISLVKQQRQQQEILLQSWRQLLELAPIGYLHIDEDNQLIWCNHQARQLLQIYKWESAQARLLLEVVRSFELDQLIEETRQRQQKCELEWLFHPAYKEAAQFNQVRSHLSPEPQIFSQTSNAAIALKAYSLPLPHGQVGVFIENQQPIVELSQSRDRWVSDLAHELRTPLTSIRLVTENLQGRLQPPFSRWVEQMLPEINRLISLVQDFLELTHLEQNPSKYLHLTPVDLGELIDSVWQKLEPLTTQKQLSLLKIQPKEIVFYADSARLTQVFLNLFDNSIKYSPIAGTIRCEINLIPNGDTAEIIQVNIIDSGNGFAEADLPYVFDRLYRGEPSRHRQQLDTGSSNSAPVSTGSGLGLAIVKQIILAHDGSIRAKNDPQTGGAWLQIELPLT</sequence>
<evidence type="ECO:0000256" key="4">
    <source>
        <dbReference type="ARBA" id="ARBA00022679"/>
    </source>
</evidence>
<dbReference type="InterPro" id="IPR036890">
    <property type="entry name" value="HATPase_C_sf"/>
</dbReference>
<evidence type="ECO:0000256" key="5">
    <source>
        <dbReference type="ARBA" id="ARBA00022777"/>
    </source>
</evidence>
<dbReference type="Gene3D" id="1.10.287.130">
    <property type="match status" value="1"/>
</dbReference>
<keyword evidence="10" id="KW-1185">Reference proteome</keyword>
<dbReference type="STRING" id="1173022.Cri9333_3979"/>
<reference evidence="9 10" key="1">
    <citation type="submission" date="2012-06" db="EMBL/GenBank/DDBJ databases">
        <title>Finished chromosome of genome of Crinalium epipsammum PCC 9333.</title>
        <authorList>
            <consortium name="US DOE Joint Genome Institute"/>
            <person name="Gugger M."/>
            <person name="Coursin T."/>
            <person name="Rippka R."/>
            <person name="Tandeau De Marsac N."/>
            <person name="Huntemann M."/>
            <person name="Wei C.-L."/>
            <person name="Han J."/>
            <person name="Detter J.C."/>
            <person name="Han C."/>
            <person name="Tapia R."/>
            <person name="Davenport K."/>
            <person name="Daligault H."/>
            <person name="Erkkila T."/>
            <person name="Gu W."/>
            <person name="Munk A.C.C."/>
            <person name="Teshima H."/>
            <person name="Xu Y."/>
            <person name="Chain P."/>
            <person name="Chen A."/>
            <person name="Krypides N."/>
            <person name="Mavromatis K."/>
            <person name="Markowitz V."/>
            <person name="Szeto E."/>
            <person name="Ivanova N."/>
            <person name="Mikhailova N."/>
            <person name="Ovchinnikova G."/>
            <person name="Pagani I."/>
            <person name="Pati A."/>
            <person name="Goodwin L."/>
            <person name="Peters L."/>
            <person name="Pitluck S."/>
            <person name="Woyke T."/>
            <person name="Kerfeld C."/>
        </authorList>
    </citation>
    <scope>NUCLEOTIDE SEQUENCE [LARGE SCALE GENOMIC DNA]</scope>
    <source>
        <strain evidence="9 10">PCC 9333</strain>
    </source>
</reference>
<dbReference type="PANTHER" id="PTHR45453:SF1">
    <property type="entry name" value="PHOSPHATE REGULON SENSOR PROTEIN PHOR"/>
    <property type="match status" value="1"/>
</dbReference>
<keyword evidence="5 9" id="KW-0418">Kinase</keyword>
<evidence type="ECO:0000256" key="3">
    <source>
        <dbReference type="ARBA" id="ARBA00022553"/>
    </source>
</evidence>
<name>K9W3K5_9CYAN</name>
<dbReference type="SMART" id="SM00388">
    <property type="entry name" value="HisKA"/>
    <property type="match status" value="1"/>
</dbReference>
<accession>K9W3K5</accession>
<dbReference type="GO" id="GO:0016036">
    <property type="term" value="P:cellular response to phosphate starvation"/>
    <property type="evidence" value="ECO:0007669"/>
    <property type="project" value="TreeGrafter"/>
</dbReference>
<dbReference type="GO" id="GO:0000155">
    <property type="term" value="F:phosphorelay sensor kinase activity"/>
    <property type="evidence" value="ECO:0007669"/>
    <property type="project" value="InterPro"/>
</dbReference>
<dbReference type="SMART" id="SM00387">
    <property type="entry name" value="HATPase_c"/>
    <property type="match status" value="1"/>
</dbReference>
<dbReference type="EMBL" id="CP003620">
    <property type="protein sequence ID" value="AFZ14786.1"/>
    <property type="molecule type" value="Genomic_DNA"/>
</dbReference>
<evidence type="ECO:0000256" key="2">
    <source>
        <dbReference type="ARBA" id="ARBA00012438"/>
    </source>
</evidence>
<dbReference type="InterPro" id="IPR036097">
    <property type="entry name" value="HisK_dim/P_sf"/>
</dbReference>
<dbReference type="GO" id="GO:0004721">
    <property type="term" value="F:phosphoprotein phosphatase activity"/>
    <property type="evidence" value="ECO:0007669"/>
    <property type="project" value="TreeGrafter"/>
</dbReference>
<dbReference type="InterPro" id="IPR005467">
    <property type="entry name" value="His_kinase_dom"/>
</dbReference>
<dbReference type="EC" id="2.7.13.3" evidence="2"/>
<dbReference type="Pfam" id="PF13188">
    <property type="entry name" value="PAS_8"/>
    <property type="match status" value="1"/>
</dbReference>
<evidence type="ECO:0000313" key="10">
    <source>
        <dbReference type="Proteomes" id="UP000010472"/>
    </source>
</evidence>
<dbReference type="InterPro" id="IPR000014">
    <property type="entry name" value="PAS"/>
</dbReference>
<keyword evidence="7" id="KW-0472">Membrane</keyword>
<evidence type="ECO:0000256" key="6">
    <source>
        <dbReference type="ARBA" id="ARBA00023012"/>
    </source>
</evidence>
<dbReference type="GO" id="GO:0005886">
    <property type="term" value="C:plasma membrane"/>
    <property type="evidence" value="ECO:0007669"/>
    <property type="project" value="TreeGrafter"/>
</dbReference>
<organism evidence="9 10">
    <name type="scientific">Crinalium epipsammum PCC 9333</name>
    <dbReference type="NCBI Taxonomy" id="1173022"/>
    <lineage>
        <taxon>Bacteria</taxon>
        <taxon>Bacillati</taxon>
        <taxon>Cyanobacteriota</taxon>
        <taxon>Cyanophyceae</taxon>
        <taxon>Gomontiellales</taxon>
        <taxon>Gomontiellaceae</taxon>
        <taxon>Crinalium</taxon>
    </lineage>
</organism>
<protein>
    <recommendedName>
        <fullName evidence="2">histidine kinase</fullName>
        <ecNumber evidence="2">2.7.13.3</ecNumber>
    </recommendedName>
</protein>
<dbReference type="Pfam" id="PF00512">
    <property type="entry name" value="HisKA"/>
    <property type="match status" value="1"/>
</dbReference>
<dbReference type="SUPFAM" id="SSF55874">
    <property type="entry name" value="ATPase domain of HSP90 chaperone/DNA topoisomerase II/histidine kinase"/>
    <property type="match status" value="1"/>
</dbReference>
<dbReference type="eggNOG" id="COG5002">
    <property type="taxonomic scope" value="Bacteria"/>
</dbReference>